<evidence type="ECO:0000313" key="3">
    <source>
        <dbReference type="EMBL" id="THH33278.1"/>
    </source>
</evidence>
<feature type="region of interest" description="Disordered" evidence="1">
    <location>
        <begin position="288"/>
        <end position="335"/>
    </location>
</feature>
<feature type="compositionally biased region" description="Acidic residues" evidence="1">
    <location>
        <begin position="295"/>
        <end position="316"/>
    </location>
</feature>
<dbReference type="SUPFAM" id="SSF56112">
    <property type="entry name" value="Protein kinase-like (PK-like)"/>
    <property type="match status" value="1"/>
</dbReference>
<dbReference type="Proteomes" id="UP000308730">
    <property type="component" value="Unassembled WGS sequence"/>
</dbReference>
<evidence type="ECO:0000259" key="2">
    <source>
        <dbReference type="Pfam" id="PF17667"/>
    </source>
</evidence>
<keyword evidence="4" id="KW-1185">Reference proteome</keyword>
<feature type="domain" description="Fungal-type protein kinase" evidence="2">
    <location>
        <begin position="765"/>
        <end position="819"/>
    </location>
</feature>
<protein>
    <recommendedName>
        <fullName evidence="2">Fungal-type protein kinase domain-containing protein</fullName>
    </recommendedName>
</protein>
<gene>
    <name evidence="3" type="ORF">EUX98_g923</name>
</gene>
<feature type="compositionally biased region" description="Low complexity" evidence="1">
    <location>
        <begin position="707"/>
        <end position="717"/>
    </location>
</feature>
<dbReference type="AlphaFoldDB" id="A0A4S4N5Q4"/>
<dbReference type="OrthoDB" id="2799233at2759"/>
<reference evidence="3 4" key="1">
    <citation type="submission" date="2019-02" db="EMBL/GenBank/DDBJ databases">
        <title>Genome sequencing of the rare red list fungi Antrodiella citrinella (Flaviporus citrinellus).</title>
        <authorList>
            <person name="Buettner E."/>
            <person name="Kellner H."/>
        </authorList>
    </citation>
    <scope>NUCLEOTIDE SEQUENCE [LARGE SCALE GENOMIC DNA]</scope>
    <source>
        <strain evidence="3 4">DSM 108506</strain>
    </source>
</reference>
<feature type="domain" description="Fungal-type protein kinase" evidence="2">
    <location>
        <begin position="358"/>
        <end position="445"/>
    </location>
</feature>
<feature type="region of interest" description="Disordered" evidence="1">
    <location>
        <begin position="683"/>
        <end position="782"/>
    </location>
</feature>
<dbReference type="Pfam" id="PF17667">
    <property type="entry name" value="Pkinase_fungal"/>
    <property type="match status" value="3"/>
</dbReference>
<feature type="domain" description="Fungal-type protein kinase" evidence="2">
    <location>
        <begin position="544"/>
        <end position="687"/>
    </location>
</feature>
<feature type="compositionally biased region" description="Basic residues" evidence="1">
    <location>
        <begin position="738"/>
        <end position="753"/>
    </location>
</feature>
<dbReference type="Gene3D" id="1.10.510.10">
    <property type="entry name" value="Transferase(Phosphotransferase) domain 1"/>
    <property type="match status" value="1"/>
</dbReference>
<evidence type="ECO:0000256" key="1">
    <source>
        <dbReference type="SAM" id="MobiDB-lite"/>
    </source>
</evidence>
<dbReference type="PANTHER" id="PTHR38248">
    <property type="entry name" value="FUNK1 6"/>
    <property type="match status" value="1"/>
</dbReference>
<dbReference type="InterPro" id="IPR040976">
    <property type="entry name" value="Pkinase_fungal"/>
</dbReference>
<evidence type="ECO:0000313" key="4">
    <source>
        <dbReference type="Proteomes" id="UP000308730"/>
    </source>
</evidence>
<accession>A0A4S4N5Q4</accession>
<organism evidence="3 4">
    <name type="scientific">Antrodiella citrinella</name>
    <dbReference type="NCBI Taxonomy" id="2447956"/>
    <lineage>
        <taxon>Eukaryota</taxon>
        <taxon>Fungi</taxon>
        <taxon>Dikarya</taxon>
        <taxon>Basidiomycota</taxon>
        <taxon>Agaricomycotina</taxon>
        <taxon>Agaricomycetes</taxon>
        <taxon>Polyporales</taxon>
        <taxon>Steccherinaceae</taxon>
        <taxon>Antrodiella</taxon>
    </lineage>
</organism>
<dbReference type="PANTHER" id="PTHR38248:SF2">
    <property type="entry name" value="FUNK1 11"/>
    <property type="match status" value="1"/>
</dbReference>
<sequence length="955" mass="108721">MSASYSASLPPTFYYPAVGCSRWQYFPSTMSQERAATAALHENFSDEELDRVPPMINRKRRWPVSDSPTHPHQPPLLPAKAVSEATRPTPLRGSMEWSTRSTTGYVDPDVKAYLRHHFRGSVVRHYDVAKFLRQVWHFNINSLGLEDGTEFHIDPSHFDNFLRGTWSKEPLTGNATRMEGNAAIAFHQIWEDISSQFPAGSQHQPMFFLNMKDRTVRGTYTKYKPDFGFSAMENIKMQHWDYLADCGEMKKLRVLQIIDRIKYQYRLTINALRLQQVFGPNKKRKRLIMRTRTSDDEEADSEDNDDADDDDDDDPDYTPGPSKRPRTTRKIPTLSHVPEAATYTLDPSLWDEADDASELTGPELQIAKYLNELLSHGVRTYATGFLLQDTTMSLWYADRMGLVQSEPFNVETQPHLLLLMVAAHHYGTPHDFGLNPLLSLPPDTHHLTSYHNMTLTLPTATSAILPPPDATSETNTVFDEGTGDALGSLQFQVDLDGNREINTAYGTVSRGTTIIPVVATQGTPSAAYWGASRLVAKFACPLETRQAEDRFIRVIRRKLNTDSKARQFLKNIVDLKCSFSCKMEDECMRLPRAMMRRVADDVRRSFRVLVMPEYLPMERISSPHELQRIFIDVVTGHHWVFETSHILHRDISYGNIMFYREEHEGEERVIGVLTDWDLAEKQEEDGTQIKEDERHRKPIIAQPSGFSSSSLTSLTSSDTQGGKEQMGGPEAEQEGGKSKGKGRKRKRGRKGKGKAQEPEPASEPIDEDALQQEARKRQRAKYRTGTGPFMAWDLLQGGATPIHLYRHDLESFFWVLAWFLAVFDPKEHKLGIVPDWHQSSLLNVGAAKGSFLQDRDVFNRVFAKTDPAYRPLTTSHLKWLRIYICRAKNLCNLEAAASAAYFEMLDQGSDADVENPYWDDMLAKTRKDLIMARTELRDLVTFDMFMAAINMPLPA</sequence>
<comment type="caution">
    <text evidence="3">The sequence shown here is derived from an EMBL/GenBank/DDBJ whole genome shotgun (WGS) entry which is preliminary data.</text>
</comment>
<name>A0A4S4N5Q4_9APHY</name>
<dbReference type="EMBL" id="SGPM01000008">
    <property type="protein sequence ID" value="THH33278.1"/>
    <property type="molecule type" value="Genomic_DNA"/>
</dbReference>
<dbReference type="InterPro" id="IPR011009">
    <property type="entry name" value="Kinase-like_dom_sf"/>
</dbReference>
<proteinExistence type="predicted"/>